<dbReference type="Pfam" id="PF05368">
    <property type="entry name" value="NmrA"/>
    <property type="match status" value="1"/>
</dbReference>
<dbReference type="AlphaFoldDB" id="A0A9W9U984"/>
<dbReference type="InterPro" id="IPR051164">
    <property type="entry name" value="NmrA-like_oxidored"/>
</dbReference>
<dbReference type="InterPro" id="IPR036291">
    <property type="entry name" value="NAD(P)-bd_dom_sf"/>
</dbReference>
<protein>
    <submittedName>
        <fullName evidence="5">Cinnamoyl-CoA reductase</fullName>
    </submittedName>
</protein>
<proteinExistence type="inferred from homology"/>
<sequence>MRSNAQNRIIVVLGATGHQGKGVVSSLLSDSARELWNVRAVTRDVNSVSAQRLLNDFQTPDHRLSLTTGDIFDVESLQIAFSGAYGVFAVTSETSSRTIENEDDLKQELESGKNIISAAKICRIQHFVLSSLPDMRRATSNRFDKLFHMDHKFIIEQLAKQELSAVSSSPIWIVRSIAEEKVSSEKEISPWKIFLTVAANGVVRFCPPIPSTKLVEWVDPVYDMGIFAAEVFALGIAKTKNKNYVVCSPKLRMDEFASTFTRVTGQPAIYSPISMDEWADLASKAVGNGFKEDIRQMMEWISIAPEDRICYGALDPAEDSSWEDLHLRASSFEDWLRRSGWGGPPEGIHDML</sequence>
<dbReference type="InterPro" id="IPR008030">
    <property type="entry name" value="NmrA-like"/>
</dbReference>
<comment type="caution">
    <text evidence="5">The sequence shown here is derived from an EMBL/GenBank/DDBJ whole genome shotgun (WGS) entry which is preliminary data.</text>
</comment>
<evidence type="ECO:0000259" key="4">
    <source>
        <dbReference type="Pfam" id="PF05368"/>
    </source>
</evidence>
<gene>
    <name evidence="5" type="ORF">N7476_001944</name>
</gene>
<dbReference type="GO" id="GO:0005634">
    <property type="term" value="C:nucleus"/>
    <property type="evidence" value="ECO:0007669"/>
    <property type="project" value="TreeGrafter"/>
</dbReference>
<organism evidence="5 6">
    <name type="scientific">Penicillium atrosanguineum</name>
    <dbReference type="NCBI Taxonomy" id="1132637"/>
    <lineage>
        <taxon>Eukaryota</taxon>
        <taxon>Fungi</taxon>
        <taxon>Dikarya</taxon>
        <taxon>Ascomycota</taxon>
        <taxon>Pezizomycotina</taxon>
        <taxon>Eurotiomycetes</taxon>
        <taxon>Eurotiomycetidae</taxon>
        <taxon>Eurotiales</taxon>
        <taxon>Aspergillaceae</taxon>
        <taxon>Penicillium</taxon>
    </lineage>
</organism>
<evidence type="ECO:0000256" key="1">
    <source>
        <dbReference type="ARBA" id="ARBA00006328"/>
    </source>
</evidence>
<evidence type="ECO:0000313" key="5">
    <source>
        <dbReference type="EMBL" id="KAJ5323344.1"/>
    </source>
</evidence>
<dbReference type="EMBL" id="JAPZBO010000002">
    <property type="protein sequence ID" value="KAJ5323344.1"/>
    <property type="molecule type" value="Genomic_DNA"/>
</dbReference>
<reference evidence="5" key="2">
    <citation type="journal article" date="2023" name="IMA Fungus">
        <title>Comparative genomic study of the Penicillium genus elucidates a diverse pangenome and 15 lateral gene transfer events.</title>
        <authorList>
            <person name="Petersen C."/>
            <person name="Sorensen T."/>
            <person name="Nielsen M.R."/>
            <person name="Sondergaard T.E."/>
            <person name="Sorensen J.L."/>
            <person name="Fitzpatrick D.A."/>
            <person name="Frisvad J.C."/>
            <person name="Nielsen K.L."/>
        </authorList>
    </citation>
    <scope>NUCLEOTIDE SEQUENCE</scope>
    <source>
        <strain evidence="5">IBT 21472</strain>
    </source>
</reference>
<dbReference type="GO" id="GO:0016491">
    <property type="term" value="F:oxidoreductase activity"/>
    <property type="evidence" value="ECO:0007669"/>
    <property type="project" value="UniProtKB-KW"/>
</dbReference>
<dbReference type="PANTHER" id="PTHR42748">
    <property type="entry name" value="NITROGEN METABOLITE REPRESSION PROTEIN NMRA FAMILY MEMBER"/>
    <property type="match status" value="1"/>
</dbReference>
<accession>A0A9W9U984</accession>
<dbReference type="Proteomes" id="UP001147746">
    <property type="component" value="Unassembled WGS sequence"/>
</dbReference>
<comment type="similarity">
    <text evidence="1">Belongs to the NmrA-type oxidoreductase family.</text>
</comment>
<keyword evidence="3" id="KW-0560">Oxidoreductase</keyword>
<evidence type="ECO:0000313" key="6">
    <source>
        <dbReference type="Proteomes" id="UP001147746"/>
    </source>
</evidence>
<feature type="domain" description="NmrA-like" evidence="4">
    <location>
        <begin position="8"/>
        <end position="336"/>
    </location>
</feature>
<keyword evidence="2" id="KW-0521">NADP</keyword>
<evidence type="ECO:0000256" key="3">
    <source>
        <dbReference type="ARBA" id="ARBA00023002"/>
    </source>
</evidence>
<dbReference type="PANTHER" id="PTHR42748:SF30">
    <property type="entry name" value="NMRA-LIKE DOMAIN-CONTAINING PROTEIN"/>
    <property type="match status" value="1"/>
</dbReference>
<dbReference type="Gene3D" id="3.40.50.720">
    <property type="entry name" value="NAD(P)-binding Rossmann-like Domain"/>
    <property type="match status" value="1"/>
</dbReference>
<evidence type="ECO:0000256" key="2">
    <source>
        <dbReference type="ARBA" id="ARBA00022857"/>
    </source>
</evidence>
<reference evidence="5" key="1">
    <citation type="submission" date="2022-12" db="EMBL/GenBank/DDBJ databases">
        <authorList>
            <person name="Petersen C."/>
        </authorList>
    </citation>
    <scope>NUCLEOTIDE SEQUENCE</scope>
    <source>
        <strain evidence="5">IBT 21472</strain>
    </source>
</reference>
<dbReference type="Gene3D" id="3.90.25.10">
    <property type="entry name" value="UDP-galactose 4-epimerase, domain 1"/>
    <property type="match status" value="1"/>
</dbReference>
<name>A0A9W9U984_9EURO</name>
<keyword evidence="6" id="KW-1185">Reference proteome</keyword>
<dbReference type="SUPFAM" id="SSF51735">
    <property type="entry name" value="NAD(P)-binding Rossmann-fold domains"/>
    <property type="match status" value="1"/>
</dbReference>